<sequence>MGSSESDKDENIDEYESIAGNRDSGVEAQGNDSEDGDEREGNDPHLNDDKSSEVDITILHLSLNLYTQDSPTSRFTLSSATPHSTPNAPFLVIGRGTCGTVFEIQGTEFALKKGSSKMAIWGDSQMTNTACKAVVECKSLLEFHFPQLSVPRVPRVKDWARDEDMDSWWDLHGHRFTKAQDYDDDDKRGHVFCVQRILPLPKSTREALVRKYFPAEDVALAVVEPENRDCLVRPYLGKCRSIRDVERPPLTLENYPLFLDQLIDIDVDVGQYAQEMALGLAVMHWRARLDGMDMEFVISSATSEGELPSVVPDWRTSEAFVAASEDFKRRVTHLWVVDFDKAETIDLLVQPGDTEQTIWNTFEEAYIKAAEIILDMDFRLGKHQRKALQRYPKQFVQEWKKTAQEQMDTEDGGFIQFA</sequence>
<accession>A0A8H7IWV4</accession>
<feature type="region of interest" description="Disordered" evidence="1">
    <location>
        <begin position="1"/>
        <end position="51"/>
    </location>
</feature>
<protein>
    <recommendedName>
        <fullName evidence="4">DUF3669 domain-containing protein</fullName>
    </recommendedName>
</protein>
<name>A0A8H7IWV4_9PLEO</name>
<dbReference type="Proteomes" id="UP000651452">
    <property type="component" value="Unassembled WGS sequence"/>
</dbReference>
<comment type="caution">
    <text evidence="2">The sequence shown here is derived from an EMBL/GenBank/DDBJ whole genome shotgun (WGS) entry which is preliminary data.</text>
</comment>
<evidence type="ECO:0000256" key="1">
    <source>
        <dbReference type="SAM" id="MobiDB-lite"/>
    </source>
</evidence>
<organism evidence="2 3">
    <name type="scientific">Ascochyta lentis</name>
    <dbReference type="NCBI Taxonomy" id="205686"/>
    <lineage>
        <taxon>Eukaryota</taxon>
        <taxon>Fungi</taxon>
        <taxon>Dikarya</taxon>
        <taxon>Ascomycota</taxon>
        <taxon>Pezizomycotina</taxon>
        <taxon>Dothideomycetes</taxon>
        <taxon>Pleosporomycetidae</taxon>
        <taxon>Pleosporales</taxon>
        <taxon>Pleosporineae</taxon>
        <taxon>Didymellaceae</taxon>
        <taxon>Ascochyta</taxon>
    </lineage>
</organism>
<keyword evidence="3" id="KW-1185">Reference proteome</keyword>
<dbReference type="EMBL" id="RZGK01000017">
    <property type="protein sequence ID" value="KAF9693046.1"/>
    <property type="molecule type" value="Genomic_DNA"/>
</dbReference>
<dbReference type="OrthoDB" id="2993351at2759"/>
<feature type="compositionally biased region" description="Basic and acidic residues" evidence="1">
    <location>
        <begin position="39"/>
        <end position="51"/>
    </location>
</feature>
<dbReference type="PANTHER" id="PTHR40780:SF2">
    <property type="entry name" value="DUF3669 DOMAIN-CONTAINING PROTEIN"/>
    <property type="match status" value="1"/>
</dbReference>
<proteinExistence type="predicted"/>
<dbReference type="PANTHER" id="PTHR40780">
    <property type="entry name" value="DUF3669 DOMAIN-CONTAINING PROTEIN"/>
    <property type="match status" value="1"/>
</dbReference>
<evidence type="ECO:0000313" key="3">
    <source>
        <dbReference type="Proteomes" id="UP000651452"/>
    </source>
</evidence>
<evidence type="ECO:0008006" key="4">
    <source>
        <dbReference type="Google" id="ProtNLM"/>
    </source>
</evidence>
<reference evidence="2" key="1">
    <citation type="submission" date="2018-12" db="EMBL/GenBank/DDBJ databases">
        <authorList>
            <person name="Syme R.A."/>
            <person name="Farfan-Caceres L."/>
            <person name="Lichtenzveig J."/>
        </authorList>
    </citation>
    <scope>NUCLEOTIDE SEQUENCE</scope>
    <source>
        <strain evidence="2">Al4</strain>
    </source>
</reference>
<reference evidence="2" key="2">
    <citation type="submission" date="2020-09" db="EMBL/GenBank/DDBJ databases">
        <title>Reference genome assembly for Australian Ascochyta lentis isolate Al4.</title>
        <authorList>
            <person name="Lee R.C."/>
            <person name="Farfan-Caceres L.M."/>
            <person name="Debler J.W."/>
            <person name="Williams A.H."/>
            <person name="Henares B.M."/>
        </authorList>
    </citation>
    <scope>NUCLEOTIDE SEQUENCE</scope>
    <source>
        <strain evidence="2">Al4</strain>
    </source>
</reference>
<evidence type="ECO:0000313" key="2">
    <source>
        <dbReference type="EMBL" id="KAF9693046.1"/>
    </source>
</evidence>
<gene>
    <name evidence="2" type="ORF">EKO04_009323</name>
</gene>
<feature type="compositionally biased region" description="Acidic residues" evidence="1">
    <location>
        <begin position="7"/>
        <end position="16"/>
    </location>
</feature>
<dbReference type="AlphaFoldDB" id="A0A8H7IWV4"/>